<keyword evidence="2" id="KW-1185">Reference proteome</keyword>
<dbReference type="Proteomes" id="UP000018143">
    <property type="component" value="Unassembled WGS sequence"/>
</dbReference>
<gene>
    <name evidence="1" type="ORF">HFN_0250</name>
</gene>
<evidence type="ECO:0000313" key="2">
    <source>
        <dbReference type="Proteomes" id="UP000018143"/>
    </source>
</evidence>
<comment type="caution">
    <text evidence="1">The sequence shown here is derived from an EMBL/GenBank/DDBJ whole genome shotgun (WGS) entry which is preliminary data.</text>
</comment>
<dbReference type="PROSITE" id="PS51257">
    <property type="entry name" value="PROKAR_LIPOPROTEIN"/>
    <property type="match status" value="1"/>
</dbReference>
<sequence>MKYLILTLIGLVVLLTLASCGLVTINTTIGNEAIAEEYGGIYVFDKKLRDEIIEREKKIKEVREVVQEASFKLQTSYFGAYHKEREKLLRNFFTEKEIQDYEDMIESNRKRGVIVSYSYHPIYQKSIEIYEELVKKYPRPEPLTVYDQSDIINKTYPRILSNGCRYIEADEDDYPLILTPPSPRKLEDKDIELIERIREYMGEEAYEKYFAGVIHQNIPDCFYEEVTSETYRDFNIDFEKIFSTDFEKIKEYMGEEVYEKYFVGEDDVPIRFHSFKRRTTLGWLYVKGGKPIVISMSASGLKKLKTTYGPLTGDEGAGFKYVHKDYSKKLSNNIFYLENGKFVKSDETRGAWD</sequence>
<accession>T1CQU6</accession>
<dbReference type="RefSeq" id="WP_023948285.1">
    <property type="nucleotide sequence ID" value="NZ_BASD01000015.1"/>
</dbReference>
<evidence type="ECO:0008006" key="3">
    <source>
        <dbReference type="Google" id="ProtNLM"/>
    </source>
</evidence>
<organism evidence="1 2">
    <name type="scientific">Helicobacter fennelliae MRY12-0050</name>
    <dbReference type="NCBI Taxonomy" id="1325130"/>
    <lineage>
        <taxon>Bacteria</taxon>
        <taxon>Pseudomonadati</taxon>
        <taxon>Campylobacterota</taxon>
        <taxon>Epsilonproteobacteria</taxon>
        <taxon>Campylobacterales</taxon>
        <taxon>Helicobacteraceae</taxon>
        <taxon>Helicobacter</taxon>
    </lineage>
</organism>
<proteinExistence type="predicted"/>
<name>T1CQU6_9HELI</name>
<evidence type="ECO:0000313" key="1">
    <source>
        <dbReference type="EMBL" id="GAD19119.1"/>
    </source>
</evidence>
<dbReference type="STRING" id="1325130.HFN_0250"/>
<dbReference type="AlphaFoldDB" id="T1CQU6"/>
<protein>
    <recommendedName>
        <fullName evidence="3">Lipoprotein</fullName>
    </recommendedName>
</protein>
<dbReference type="EMBL" id="BASD01000015">
    <property type="protein sequence ID" value="GAD19119.1"/>
    <property type="molecule type" value="Genomic_DNA"/>
</dbReference>
<reference evidence="1 2" key="1">
    <citation type="journal article" date="2013" name="Genome Announc.">
        <title>Draft Genome Sequence of Helicobacter fennelliae Strain MRY12-0050, Isolated from a Bacteremia Patient.</title>
        <authorList>
            <person name="Rimbara E."/>
            <person name="Matsui M."/>
            <person name="Mori S."/>
            <person name="Suzuki S."/>
            <person name="Suzuki M."/>
            <person name="Kim H."/>
            <person name="Sekizuka T."/>
            <person name="Kuroda M."/>
            <person name="Shibayama K."/>
        </authorList>
    </citation>
    <scope>NUCLEOTIDE SEQUENCE [LARGE SCALE GENOMIC DNA]</scope>
    <source>
        <strain evidence="1 2">MRY12-0050</strain>
    </source>
</reference>